<dbReference type="PANTHER" id="PTHR11782">
    <property type="entry name" value="ADENOSINE/GUANOSINE DIPHOSPHATASE"/>
    <property type="match status" value="1"/>
</dbReference>
<evidence type="ECO:0000313" key="5">
    <source>
        <dbReference type="Proteomes" id="UP000054985"/>
    </source>
</evidence>
<reference evidence="3 5" key="1">
    <citation type="submission" date="2015-11" db="EMBL/GenBank/DDBJ databases">
        <title>Genomic analysis of 38 Legionella species identifies large and diverse effector repertoires.</title>
        <authorList>
            <person name="Burstein D."/>
            <person name="Amaro F."/>
            <person name="Zusman T."/>
            <person name="Lifshitz Z."/>
            <person name="Cohen O."/>
            <person name="Gilbert J.A."/>
            <person name="Pupko T."/>
            <person name="Shuman H.A."/>
            <person name="Segal G."/>
        </authorList>
    </citation>
    <scope>NUCLEOTIDE SEQUENCE [LARGE SCALE GENOMIC DNA]</scope>
    <source>
        <strain evidence="3 5">ATCC 43877</strain>
    </source>
</reference>
<dbReference type="EMBL" id="LNYN01000035">
    <property type="protein sequence ID" value="KTD31638.1"/>
    <property type="molecule type" value="Genomic_DNA"/>
</dbReference>
<dbReference type="PANTHER" id="PTHR11782:SF83">
    <property type="entry name" value="GUANOSINE-DIPHOSPHATASE"/>
    <property type="match status" value="1"/>
</dbReference>
<dbReference type="EMBL" id="UGOG01000001">
    <property type="protein sequence ID" value="STX62282.1"/>
    <property type="molecule type" value="Genomic_DNA"/>
</dbReference>
<evidence type="ECO:0000313" key="4">
    <source>
        <dbReference type="EMBL" id="STX62282.1"/>
    </source>
</evidence>
<feature type="signal peptide" evidence="2">
    <location>
        <begin position="1"/>
        <end position="20"/>
    </location>
</feature>
<evidence type="ECO:0000256" key="2">
    <source>
        <dbReference type="SAM" id="SignalP"/>
    </source>
</evidence>
<dbReference type="CDD" id="cd24038">
    <property type="entry name" value="ASKHA_NBD_Lp1NTPDase-like"/>
    <property type="match status" value="1"/>
</dbReference>
<dbReference type="GO" id="GO:0016020">
    <property type="term" value="C:membrane"/>
    <property type="evidence" value="ECO:0007669"/>
    <property type="project" value="TreeGrafter"/>
</dbReference>
<dbReference type="Proteomes" id="UP000054985">
    <property type="component" value="Unassembled WGS sequence"/>
</dbReference>
<keyword evidence="5" id="KW-1185">Reference proteome</keyword>
<dbReference type="STRING" id="39962.Lmor_2514"/>
<dbReference type="Pfam" id="PF01150">
    <property type="entry name" value="GDA1_CD39"/>
    <property type="match status" value="1"/>
</dbReference>
<keyword evidence="2" id="KW-0732">Signal</keyword>
<dbReference type="GO" id="GO:0017110">
    <property type="term" value="F:nucleoside diphosphate phosphatase activity"/>
    <property type="evidence" value="ECO:0007669"/>
    <property type="project" value="TreeGrafter"/>
</dbReference>
<dbReference type="Proteomes" id="UP000254040">
    <property type="component" value="Unassembled WGS sequence"/>
</dbReference>
<reference evidence="4 6" key="2">
    <citation type="submission" date="2018-06" db="EMBL/GenBank/DDBJ databases">
        <authorList>
            <consortium name="Pathogen Informatics"/>
            <person name="Doyle S."/>
        </authorList>
    </citation>
    <scope>NUCLEOTIDE SEQUENCE [LARGE SCALE GENOMIC DNA]</scope>
    <source>
        <strain evidence="4 6">NCTC12239</strain>
    </source>
</reference>
<sequence>MFRFLVIIASFIVVSSPVYPADNSCTDHQCIAVIDAGSTGSRLHVYSYDLDKTHSPVNINEIWNKKIRPGFATIEPNANTIDAYLTTLLSGAPNKQIPVYFYATAGMRLLPVSKQKKYYDELQRWFAQQSQWQLVDAKTITGNDEALYDWLSVNYHLGTLQKSQKGSTVGVMDMGGASVQIVFPIQENSEIGTRSQVDVDLYGQHHTLYVQSFLGLGQTEVAHQFLNSASCFSNNYPLPDGESGQGNASACEQEVSRLMTEVHKVNNVIQPLLEANPVDSWYSIGGISNLADSSLFHFKNSKLTNQNLLQQADSQVCHQQWDSLNSQFPDDEYVYQYCLFSAYYYALMVDGYGIVADQSINYIPPDQNLDWTLGVVLHH</sequence>
<evidence type="ECO:0000256" key="1">
    <source>
        <dbReference type="ARBA" id="ARBA00022801"/>
    </source>
</evidence>
<protein>
    <submittedName>
        <fullName evidence="4">Ectonucleoside triphosphate diphosphohydrolase I</fullName>
    </submittedName>
</protein>
<organism evidence="4 6">
    <name type="scientific">Legionella moravica</name>
    <dbReference type="NCBI Taxonomy" id="39962"/>
    <lineage>
        <taxon>Bacteria</taxon>
        <taxon>Pseudomonadati</taxon>
        <taxon>Pseudomonadota</taxon>
        <taxon>Gammaproteobacteria</taxon>
        <taxon>Legionellales</taxon>
        <taxon>Legionellaceae</taxon>
        <taxon>Legionella</taxon>
    </lineage>
</organism>
<proteinExistence type="predicted"/>
<dbReference type="GO" id="GO:0009134">
    <property type="term" value="P:nucleoside diphosphate catabolic process"/>
    <property type="evidence" value="ECO:0007669"/>
    <property type="project" value="TreeGrafter"/>
</dbReference>
<dbReference type="Gene3D" id="3.30.420.40">
    <property type="match status" value="1"/>
</dbReference>
<gene>
    <name evidence="3" type="ORF">Lmor_2514</name>
    <name evidence="4" type="ORF">NCTC12239_01204</name>
</gene>
<dbReference type="InterPro" id="IPR000407">
    <property type="entry name" value="GDA1_CD39_NTPase"/>
</dbReference>
<dbReference type="Gene3D" id="3.30.420.150">
    <property type="entry name" value="Exopolyphosphatase. Domain 2"/>
    <property type="match status" value="1"/>
</dbReference>
<dbReference type="RefSeq" id="WP_028384243.1">
    <property type="nucleotide sequence ID" value="NZ_CAAAJG010000039.1"/>
</dbReference>
<dbReference type="AlphaFoldDB" id="A0A378JXR9"/>
<evidence type="ECO:0000313" key="3">
    <source>
        <dbReference type="EMBL" id="KTD31638.1"/>
    </source>
</evidence>
<keyword evidence="1 4" id="KW-0378">Hydrolase</keyword>
<name>A0A378JXR9_9GAMM</name>
<feature type="chain" id="PRO_5016672709" evidence="2">
    <location>
        <begin position="21"/>
        <end position="379"/>
    </location>
</feature>
<accession>A0A378JXR9</accession>
<evidence type="ECO:0000313" key="6">
    <source>
        <dbReference type="Proteomes" id="UP000254040"/>
    </source>
</evidence>
<dbReference type="OrthoDB" id="5640341at2"/>